<organism evidence="2 3">
    <name type="scientific">Pyrobaculum aerophilum</name>
    <dbReference type="NCBI Taxonomy" id="13773"/>
    <lineage>
        <taxon>Archaea</taxon>
        <taxon>Thermoproteota</taxon>
        <taxon>Thermoprotei</taxon>
        <taxon>Thermoproteales</taxon>
        <taxon>Thermoproteaceae</taxon>
        <taxon>Pyrobaculum</taxon>
    </lineage>
</organism>
<dbReference type="Proteomes" id="UP000651120">
    <property type="component" value="Unassembled WGS sequence"/>
</dbReference>
<comment type="caution">
    <text evidence="2">The sequence shown here is derived from an EMBL/GenBank/DDBJ whole genome shotgun (WGS) entry which is preliminary data.</text>
</comment>
<dbReference type="InterPro" id="IPR011579">
    <property type="entry name" value="ATPase_dom"/>
</dbReference>
<dbReference type="Pfam" id="PF01637">
    <property type="entry name" value="ATPase_2"/>
    <property type="match status" value="1"/>
</dbReference>
<gene>
    <name evidence="2" type="ORF">HA333_05515</name>
</gene>
<evidence type="ECO:0000313" key="3">
    <source>
        <dbReference type="Proteomes" id="UP000651120"/>
    </source>
</evidence>
<proteinExistence type="predicted"/>
<dbReference type="AlphaFoldDB" id="A0A832SWR0"/>
<reference evidence="2" key="1">
    <citation type="journal article" date="2020" name="bioRxiv">
        <title>A rank-normalized archaeal taxonomy based on genome phylogeny resolves widespread incomplete and uneven classifications.</title>
        <authorList>
            <person name="Rinke C."/>
            <person name="Chuvochina M."/>
            <person name="Mussig A.J."/>
            <person name="Chaumeil P.-A."/>
            <person name="Waite D.W."/>
            <person name="Whitman W.B."/>
            <person name="Parks D.H."/>
            <person name="Hugenholtz P."/>
        </authorList>
    </citation>
    <scope>NUCLEOTIDE SEQUENCE</scope>
    <source>
        <strain evidence="2">UBA8839</strain>
    </source>
</reference>
<sequence>MKKIRLSFANFQIEFADRDLALRRVEEWAERGMTVVHVVYGPEGCGKTAWLRQSAVLLRELCFHVIYVDALHRYFEAYTDVKEVAKKLAEAAAEAVDIAQLKLATLAIDLAKELIKRRKRKVAVLADDVFSAIGLDKAAIYVKGLLGLIEYPPGDYDAMITIATTSEGASRREIGRHRWAYLDAMWNMPRDGFKQLYDQLPGEKPPFDDVWKTTGGNPKLLGQLYEFGWDVEKLVQRLVEDRELASFSLLKWGSWLKTAVEDPDVLWSPDTPRELVEELIRKNLIIYNLHSRDPYFWIDVPPPEKDLGLCIGKHVAWQTPLHKEAVKRVLTQHD</sequence>
<dbReference type="SUPFAM" id="SSF52540">
    <property type="entry name" value="P-loop containing nucleoside triphosphate hydrolases"/>
    <property type="match status" value="1"/>
</dbReference>
<dbReference type="OMA" id="WIAYNVI"/>
<dbReference type="GeneID" id="1464958"/>
<evidence type="ECO:0000259" key="1">
    <source>
        <dbReference type="Pfam" id="PF01637"/>
    </source>
</evidence>
<name>A0A832SWR0_9CREN</name>
<protein>
    <submittedName>
        <fullName evidence="2">AAA family ATPase</fullName>
    </submittedName>
</protein>
<feature type="domain" description="ATPase" evidence="1">
    <location>
        <begin position="15"/>
        <end position="224"/>
    </location>
</feature>
<accession>A0A832SWR0</accession>
<dbReference type="EMBL" id="DUJP01000024">
    <property type="protein sequence ID" value="HII46906.1"/>
    <property type="molecule type" value="Genomic_DNA"/>
</dbReference>
<evidence type="ECO:0000313" key="2">
    <source>
        <dbReference type="EMBL" id="HII46906.1"/>
    </source>
</evidence>
<dbReference type="InterPro" id="IPR027417">
    <property type="entry name" value="P-loop_NTPase"/>
</dbReference>
<dbReference type="Gene3D" id="3.40.50.300">
    <property type="entry name" value="P-loop containing nucleotide triphosphate hydrolases"/>
    <property type="match status" value="1"/>
</dbReference>
<dbReference type="RefSeq" id="WP_011007210.1">
    <property type="nucleotide sequence ID" value="NZ_DUJP01000024.1"/>
</dbReference>
<dbReference type="GO" id="GO:0005524">
    <property type="term" value="F:ATP binding"/>
    <property type="evidence" value="ECO:0007669"/>
    <property type="project" value="InterPro"/>
</dbReference>